<dbReference type="InterPro" id="IPR051257">
    <property type="entry name" value="Diverse_CBS-Domain"/>
</dbReference>
<dbReference type="RefSeq" id="XP_005849002.1">
    <property type="nucleotide sequence ID" value="XM_005848940.1"/>
</dbReference>
<gene>
    <name evidence="4" type="ORF">CHLNCDRAFT_144573</name>
</gene>
<dbReference type="AlphaFoldDB" id="E1ZBQ6"/>
<evidence type="ECO:0000256" key="2">
    <source>
        <dbReference type="PROSITE-ProRule" id="PRU00703"/>
    </source>
</evidence>
<dbReference type="FunCoup" id="E1ZBQ6">
    <property type="interactions" value="211"/>
</dbReference>
<dbReference type="InterPro" id="IPR046342">
    <property type="entry name" value="CBS_dom_sf"/>
</dbReference>
<dbReference type="InterPro" id="IPR000644">
    <property type="entry name" value="CBS_dom"/>
</dbReference>
<reference evidence="4 5" key="1">
    <citation type="journal article" date="2010" name="Plant Cell">
        <title>The Chlorella variabilis NC64A genome reveals adaptation to photosymbiosis, coevolution with viruses, and cryptic sex.</title>
        <authorList>
            <person name="Blanc G."/>
            <person name="Duncan G."/>
            <person name="Agarkova I."/>
            <person name="Borodovsky M."/>
            <person name="Gurnon J."/>
            <person name="Kuo A."/>
            <person name="Lindquist E."/>
            <person name="Lucas S."/>
            <person name="Pangilinan J."/>
            <person name="Polle J."/>
            <person name="Salamov A."/>
            <person name="Terry A."/>
            <person name="Yamada T."/>
            <person name="Dunigan D.D."/>
            <person name="Grigoriev I.V."/>
            <person name="Claverie J.M."/>
            <person name="Van Etten J.L."/>
        </authorList>
    </citation>
    <scope>NUCLEOTIDE SEQUENCE [LARGE SCALE GENOMIC DNA]</scope>
    <source>
        <strain evidence="4 5">NC64A</strain>
    </source>
</reference>
<feature type="domain" description="CBS" evidence="3">
    <location>
        <begin position="116"/>
        <end position="175"/>
    </location>
</feature>
<proteinExistence type="predicted"/>
<dbReference type="PANTHER" id="PTHR43080:SF29">
    <property type="entry name" value="OS02G0818000 PROTEIN"/>
    <property type="match status" value="1"/>
</dbReference>
<accession>E1ZBQ6</accession>
<dbReference type="SUPFAM" id="SSF54631">
    <property type="entry name" value="CBS-domain pair"/>
    <property type="match status" value="1"/>
</dbReference>
<name>E1ZBQ6_CHLVA</name>
<evidence type="ECO:0000313" key="4">
    <source>
        <dbReference type="EMBL" id="EFN56900.1"/>
    </source>
</evidence>
<feature type="domain" description="CBS" evidence="3">
    <location>
        <begin position="59"/>
        <end position="115"/>
    </location>
</feature>
<keyword evidence="5" id="KW-1185">Reference proteome</keyword>
<organism evidence="5">
    <name type="scientific">Chlorella variabilis</name>
    <name type="common">Green alga</name>
    <dbReference type="NCBI Taxonomy" id="554065"/>
    <lineage>
        <taxon>Eukaryota</taxon>
        <taxon>Viridiplantae</taxon>
        <taxon>Chlorophyta</taxon>
        <taxon>core chlorophytes</taxon>
        <taxon>Trebouxiophyceae</taxon>
        <taxon>Chlorellales</taxon>
        <taxon>Chlorellaceae</taxon>
        <taxon>Chlorella clade</taxon>
        <taxon>Chlorella</taxon>
    </lineage>
</organism>
<dbReference type="Pfam" id="PF00571">
    <property type="entry name" value="CBS"/>
    <property type="match status" value="2"/>
</dbReference>
<dbReference type="InParanoid" id="E1ZBQ6"/>
<dbReference type="PROSITE" id="PS51371">
    <property type="entry name" value="CBS"/>
    <property type="match status" value="2"/>
</dbReference>
<protein>
    <recommendedName>
        <fullName evidence="3">CBS domain-containing protein</fullName>
    </recommendedName>
</protein>
<dbReference type="EMBL" id="GL433841">
    <property type="protein sequence ID" value="EFN56900.1"/>
    <property type="molecule type" value="Genomic_DNA"/>
</dbReference>
<dbReference type="SMART" id="SM00116">
    <property type="entry name" value="CBS"/>
    <property type="match status" value="2"/>
</dbReference>
<evidence type="ECO:0000259" key="3">
    <source>
        <dbReference type="PROSITE" id="PS51371"/>
    </source>
</evidence>
<sequence length="184" mass="19964">MSWTWHVSPNPQTAFHPLFSGEWDTCEALASSDDVFKFFARGAELTELTSLWKHVEDIMQANVITTTPDTPLQQARAACKQHGIGGMPVVDRGGKLVGIISKSDFRRGGAAVRDAMTAAVVAVRLRDAIPAAAALMLQNDLDRLPVVDPAGRCVGIVTRTDMFWTLAIDNDGSDSILQWHSGSM</sequence>
<dbReference type="KEGG" id="cvr:CHLNCDRAFT_144573"/>
<dbReference type="STRING" id="554065.E1ZBQ6"/>
<dbReference type="OrthoDB" id="418595at2759"/>
<evidence type="ECO:0000256" key="1">
    <source>
        <dbReference type="ARBA" id="ARBA00023122"/>
    </source>
</evidence>
<evidence type="ECO:0000313" key="5">
    <source>
        <dbReference type="Proteomes" id="UP000008141"/>
    </source>
</evidence>
<dbReference type="Gene3D" id="3.10.580.10">
    <property type="entry name" value="CBS-domain"/>
    <property type="match status" value="2"/>
</dbReference>
<dbReference type="PANTHER" id="PTHR43080">
    <property type="entry name" value="CBS DOMAIN-CONTAINING PROTEIN CBSX3, MITOCHONDRIAL"/>
    <property type="match status" value="1"/>
</dbReference>
<dbReference type="Proteomes" id="UP000008141">
    <property type="component" value="Unassembled WGS sequence"/>
</dbReference>
<keyword evidence="1 2" id="KW-0129">CBS domain</keyword>
<dbReference type="GeneID" id="17356073"/>